<gene>
    <name evidence="2" type="ORF">NDU88_005919</name>
</gene>
<feature type="compositionally biased region" description="Polar residues" evidence="1">
    <location>
        <begin position="11"/>
        <end position="23"/>
    </location>
</feature>
<feature type="region of interest" description="Disordered" evidence="1">
    <location>
        <begin position="1"/>
        <end position="24"/>
    </location>
</feature>
<dbReference type="EMBL" id="JANPWB010000005">
    <property type="protein sequence ID" value="KAJ1189168.1"/>
    <property type="molecule type" value="Genomic_DNA"/>
</dbReference>
<evidence type="ECO:0000256" key="1">
    <source>
        <dbReference type="SAM" id="MobiDB-lite"/>
    </source>
</evidence>
<keyword evidence="3" id="KW-1185">Reference proteome</keyword>
<accession>A0AAV7UJI6</accession>
<dbReference type="AlphaFoldDB" id="A0AAV7UJI6"/>
<protein>
    <submittedName>
        <fullName evidence="2">Uncharacterized protein</fullName>
    </submittedName>
</protein>
<sequence length="105" mass="11568">MYKSPTYRCSEASSTRGSRCRQSTARDKPVLALPLLPWKCSLASTNLSVVAKRPGSSNPARQQLRALLVGGDTNVWSAHPLQTPAKDTVEKYKKQIGFDTGRTYN</sequence>
<reference evidence="2" key="1">
    <citation type="journal article" date="2022" name="bioRxiv">
        <title>Sequencing and chromosome-scale assembly of the giantPleurodeles waltlgenome.</title>
        <authorList>
            <person name="Brown T."/>
            <person name="Elewa A."/>
            <person name="Iarovenko S."/>
            <person name="Subramanian E."/>
            <person name="Araus A.J."/>
            <person name="Petzold A."/>
            <person name="Susuki M."/>
            <person name="Suzuki K.-i.T."/>
            <person name="Hayashi T."/>
            <person name="Toyoda A."/>
            <person name="Oliveira C."/>
            <person name="Osipova E."/>
            <person name="Leigh N.D."/>
            <person name="Simon A."/>
            <person name="Yun M.H."/>
        </authorList>
    </citation>
    <scope>NUCLEOTIDE SEQUENCE</scope>
    <source>
        <strain evidence="2">20211129_DDA</strain>
        <tissue evidence="2">Liver</tissue>
    </source>
</reference>
<name>A0AAV7UJI6_PLEWA</name>
<dbReference type="Proteomes" id="UP001066276">
    <property type="component" value="Chromosome 3_1"/>
</dbReference>
<comment type="caution">
    <text evidence="2">The sequence shown here is derived from an EMBL/GenBank/DDBJ whole genome shotgun (WGS) entry which is preliminary data.</text>
</comment>
<evidence type="ECO:0000313" key="3">
    <source>
        <dbReference type="Proteomes" id="UP001066276"/>
    </source>
</evidence>
<evidence type="ECO:0000313" key="2">
    <source>
        <dbReference type="EMBL" id="KAJ1189168.1"/>
    </source>
</evidence>
<proteinExistence type="predicted"/>
<organism evidence="2 3">
    <name type="scientific">Pleurodeles waltl</name>
    <name type="common">Iberian ribbed newt</name>
    <dbReference type="NCBI Taxonomy" id="8319"/>
    <lineage>
        <taxon>Eukaryota</taxon>
        <taxon>Metazoa</taxon>
        <taxon>Chordata</taxon>
        <taxon>Craniata</taxon>
        <taxon>Vertebrata</taxon>
        <taxon>Euteleostomi</taxon>
        <taxon>Amphibia</taxon>
        <taxon>Batrachia</taxon>
        <taxon>Caudata</taxon>
        <taxon>Salamandroidea</taxon>
        <taxon>Salamandridae</taxon>
        <taxon>Pleurodelinae</taxon>
        <taxon>Pleurodeles</taxon>
    </lineage>
</organism>